<evidence type="ECO:0000313" key="1">
    <source>
        <dbReference type="EMBL" id="CAE0818034.1"/>
    </source>
</evidence>
<protein>
    <submittedName>
        <fullName evidence="1">Uncharacterized protein</fullName>
    </submittedName>
</protein>
<organism evidence="1">
    <name type="scientific">Eutreptiella gymnastica</name>
    <dbReference type="NCBI Taxonomy" id="73025"/>
    <lineage>
        <taxon>Eukaryota</taxon>
        <taxon>Discoba</taxon>
        <taxon>Euglenozoa</taxon>
        <taxon>Euglenida</taxon>
        <taxon>Spirocuta</taxon>
        <taxon>Euglenophyceae</taxon>
        <taxon>Eutreptiales</taxon>
        <taxon>Eutreptiaceae</taxon>
        <taxon>Eutreptiella</taxon>
    </lineage>
</organism>
<sequence>MGHESLEFLAVDCGALSGWWFWSWFWYAHPITVLYLRCAETPPHSQGLQIVTEFTFFSMPFMHSLMSIRGVQAADLVCLLVAAAVMVRSFGGTAACGHVDILQPLVGPLAFQSRLHPSLGSPHVCA</sequence>
<proteinExistence type="predicted"/>
<dbReference type="AlphaFoldDB" id="A0A7S4FX67"/>
<accession>A0A7S4FX67</accession>
<reference evidence="1" key="1">
    <citation type="submission" date="2021-01" db="EMBL/GenBank/DDBJ databases">
        <authorList>
            <person name="Corre E."/>
            <person name="Pelletier E."/>
            <person name="Niang G."/>
            <person name="Scheremetjew M."/>
            <person name="Finn R."/>
            <person name="Kale V."/>
            <person name="Holt S."/>
            <person name="Cochrane G."/>
            <person name="Meng A."/>
            <person name="Brown T."/>
            <person name="Cohen L."/>
        </authorList>
    </citation>
    <scope>NUCLEOTIDE SEQUENCE</scope>
    <source>
        <strain evidence="1">CCMP1594</strain>
    </source>
</reference>
<dbReference type="EMBL" id="HBJA01083685">
    <property type="protein sequence ID" value="CAE0818034.1"/>
    <property type="molecule type" value="Transcribed_RNA"/>
</dbReference>
<name>A0A7S4FX67_9EUGL</name>
<gene>
    <name evidence="1" type="ORF">EGYM00163_LOCUS29202</name>
</gene>